<evidence type="ECO:0000313" key="3">
    <source>
        <dbReference type="EMBL" id="MFC7358407.1"/>
    </source>
</evidence>
<dbReference type="RefSeq" id="WP_380218372.1">
    <property type="nucleotide sequence ID" value="NZ_JBHTBN010000006.1"/>
</dbReference>
<dbReference type="InterPro" id="IPR007372">
    <property type="entry name" value="Lipid/polyisoprenoid-bd_YceI"/>
</dbReference>
<dbReference type="Proteomes" id="UP001596415">
    <property type="component" value="Unassembled WGS sequence"/>
</dbReference>
<feature type="chain" id="PRO_5045260729" evidence="1">
    <location>
        <begin position="20"/>
        <end position="222"/>
    </location>
</feature>
<dbReference type="InterPro" id="IPR036761">
    <property type="entry name" value="TTHA0802/YceI-like_sf"/>
</dbReference>
<keyword evidence="1" id="KW-0732">Signal</keyword>
<name>A0ABW2MWX6_9FLAO</name>
<protein>
    <submittedName>
        <fullName evidence="3">YceI family protein</fullName>
    </submittedName>
</protein>
<dbReference type="EMBL" id="JBHTBN010000006">
    <property type="protein sequence ID" value="MFC7358407.1"/>
    <property type="molecule type" value="Genomic_DNA"/>
</dbReference>
<reference evidence="4" key="1">
    <citation type="journal article" date="2019" name="Int. J. Syst. Evol. Microbiol.">
        <title>The Global Catalogue of Microorganisms (GCM) 10K type strain sequencing project: providing services to taxonomists for standard genome sequencing and annotation.</title>
        <authorList>
            <consortium name="The Broad Institute Genomics Platform"/>
            <consortium name="The Broad Institute Genome Sequencing Center for Infectious Disease"/>
            <person name="Wu L."/>
            <person name="Ma J."/>
        </authorList>
    </citation>
    <scope>NUCLEOTIDE SEQUENCE [LARGE SCALE GENOMIC DNA]</scope>
    <source>
        <strain evidence="4">CGMCC 1.16306</strain>
    </source>
</reference>
<dbReference type="PROSITE" id="PS51257">
    <property type="entry name" value="PROKAR_LIPOPROTEIN"/>
    <property type="match status" value="1"/>
</dbReference>
<evidence type="ECO:0000259" key="2">
    <source>
        <dbReference type="SMART" id="SM00867"/>
    </source>
</evidence>
<feature type="signal peptide" evidence="1">
    <location>
        <begin position="1"/>
        <end position="19"/>
    </location>
</feature>
<evidence type="ECO:0000313" key="4">
    <source>
        <dbReference type="Proteomes" id="UP001596415"/>
    </source>
</evidence>
<keyword evidence="4" id="KW-1185">Reference proteome</keyword>
<comment type="caution">
    <text evidence="3">The sequence shown here is derived from an EMBL/GenBank/DDBJ whole genome shotgun (WGS) entry which is preliminary data.</text>
</comment>
<proteinExistence type="predicted"/>
<dbReference type="SUPFAM" id="SSF101874">
    <property type="entry name" value="YceI-like"/>
    <property type="match status" value="1"/>
</dbReference>
<gene>
    <name evidence="3" type="ORF">ACFQO1_11965</name>
</gene>
<sequence length="222" mass="24373">MKKIFLNIALVAFVGTAVIACKDNKKEATTGEEQDVVEATESASNYTVDTSKSVIMWKGEKPTGTHTGTIKLSGGTVAATDRQLEAGNFTINMNSIENTDLEGESKANLEAHLKGTVEGKEGDFFNVNEYPEATFEITSIEGTQYEPLIKGNLTIKGKTNNIEFPATVSYPGNTIFLKSKKFMIDRTKWDVNYGSKSIFDNLGDKFINDEIEIQVELHANKA</sequence>
<dbReference type="Gene3D" id="2.40.128.110">
    <property type="entry name" value="Lipid/polyisoprenoid-binding, YceI-like"/>
    <property type="match status" value="1"/>
</dbReference>
<feature type="domain" description="Lipid/polyisoprenoid-binding YceI-like" evidence="2">
    <location>
        <begin position="45"/>
        <end position="220"/>
    </location>
</feature>
<accession>A0ABW2MWX6</accession>
<organism evidence="3 4">
    <name type="scientific">Jejudonia soesokkakensis</name>
    <dbReference type="NCBI Taxonomy" id="1323432"/>
    <lineage>
        <taxon>Bacteria</taxon>
        <taxon>Pseudomonadati</taxon>
        <taxon>Bacteroidota</taxon>
        <taxon>Flavobacteriia</taxon>
        <taxon>Flavobacteriales</taxon>
        <taxon>Flavobacteriaceae</taxon>
        <taxon>Jejudonia</taxon>
    </lineage>
</organism>
<evidence type="ECO:0000256" key="1">
    <source>
        <dbReference type="SAM" id="SignalP"/>
    </source>
</evidence>
<dbReference type="PANTHER" id="PTHR34406">
    <property type="entry name" value="PROTEIN YCEI"/>
    <property type="match status" value="1"/>
</dbReference>
<dbReference type="SMART" id="SM00867">
    <property type="entry name" value="YceI"/>
    <property type="match status" value="1"/>
</dbReference>
<dbReference type="PANTHER" id="PTHR34406:SF1">
    <property type="entry name" value="PROTEIN YCEI"/>
    <property type="match status" value="1"/>
</dbReference>
<dbReference type="Pfam" id="PF04264">
    <property type="entry name" value="YceI"/>
    <property type="match status" value="1"/>
</dbReference>